<feature type="domain" description="LOB" evidence="3">
    <location>
        <begin position="1"/>
        <end position="100"/>
    </location>
</feature>
<feature type="non-terminal residue" evidence="4">
    <location>
        <position position="1"/>
    </location>
</feature>
<gene>
    <name evidence="4" type="ORF">M8C21_019299</name>
</gene>
<dbReference type="PANTHER" id="PTHR31304">
    <property type="entry name" value="LOB DOMAIN-CONTAINING PROTEIN 38"/>
    <property type="match status" value="1"/>
</dbReference>
<keyword evidence="5" id="KW-1185">Reference proteome</keyword>
<evidence type="ECO:0000256" key="1">
    <source>
        <dbReference type="ARBA" id="ARBA00005474"/>
    </source>
</evidence>
<protein>
    <recommendedName>
        <fullName evidence="3">LOB domain-containing protein</fullName>
    </recommendedName>
</protein>
<feature type="region of interest" description="Disordered" evidence="2">
    <location>
        <begin position="129"/>
        <end position="178"/>
    </location>
</feature>
<dbReference type="PANTHER" id="PTHR31304:SF9">
    <property type="entry name" value="LOB DOMAIN-CONTAINING PROTEIN 40"/>
    <property type="match status" value="1"/>
</dbReference>
<accession>A0AAD5GVW3</accession>
<dbReference type="EMBL" id="JAMZMK010000093">
    <property type="protein sequence ID" value="KAI7757647.1"/>
    <property type="molecule type" value="Genomic_DNA"/>
</dbReference>
<evidence type="ECO:0000313" key="5">
    <source>
        <dbReference type="Proteomes" id="UP001206925"/>
    </source>
</evidence>
<sequence length="178" mass="19332">VLRKGCEDDCIIRPCLSWITSPKSQANATLFLSKFYGRTGLLNLIGAGPPHLRPDIFKSLLYEACGRIMNPTYGSVGLMWSGNWEQCQAAVDSVLQGSTIMEFTTDSNHDVVMPLDGCDIRHLSKHADGEHNHVKISNNSKRPRGGSGFGSGSGSAFKQVTSTRSGAEPTTCKIMRKT</sequence>
<dbReference type="Proteomes" id="UP001206925">
    <property type="component" value="Unassembled WGS sequence"/>
</dbReference>
<proteinExistence type="inferred from homology"/>
<evidence type="ECO:0000313" key="4">
    <source>
        <dbReference type="EMBL" id="KAI7757647.1"/>
    </source>
</evidence>
<comment type="similarity">
    <text evidence="1">Belongs to the LOB domain-containing protein family.</text>
</comment>
<dbReference type="PROSITE" id="PS50891">
    <property type="entry name" value="LOB"/>
    <property type="match status" value="1"/>
</dbReference>
<dbReference type="InterPro" id="IPR004883">
    <property type="entry name" value="LOB"/>
</dbReference>
<feature type="compositionally biased region" description="Polar residues" evidence="2">
    <location>
        <begin position="156"/>
        <end position="165"/>
    </location>
</feature>
<reference evidence="4" key="1">
    <citation type="submission" date="2022-06" db="EMBL/GenBank/DDBJ databases">
        <title>Uncovering the hologenomic basis of an extraordinary plant invasion.</title>
        <authorList>
            <person name="Bieker V.C."/>
            <person name="Martin M.D."/>
            <person name="Gilbert T."/>
            <person name="Hodgins K."/>
            <person name="Battlay P."/>
            <person name="Petersen B."/>
            <person name="Wilson J."/>
        </authorList>
    </citation>
    <scope>NUCLEOTIDE SEQUENCE</scope>
    <source>
        <strain evidence="4">AA19_3_7</strain>
        <tissue evidence="4">Leaf</tissue>
    </source>
</reference>
<name>A0AAD5GVW3_AMBAR</name>
<organism evidence="4 5">
    <name type="scientific">Ambrosia artemisiifolia</name>
    <name type="common">Common ragweed</name>
    <dbReference type="NCBI Taxonomy" id="4212"/>
    <lineage>
        <taxon>Eukaryota</taxon>
        <taxon>Viridiplantae</taxon>
        <taxon>Streptophyta</taxon>
        <taxon>Embryophyta</taxon>
        <taxon>Tracheophyta</taxon>
        <taxon>Spermatophyta</taxon>
        <taxon>Magnoliopsida</taxon>
        <taxon>eudicotyledons</taxon>
        <taxon>Gunneridae</taxon>
        <taxon>Pentapetalae</taxon>
        <taxon>asterids</taxon>
        <taxon>campanulids</taxon>
        <taxon>Asterales</taxon>
        <taxon>Asteraceae</taxon>
        <taxon>Asteroideae</taxon>
        <taxon>Heliantheae alliance</taxon>
        <taxon>Heliantheae</taxon>
        <taxon>Ambrosia</taxon>
    </lineage>
</organism>
<evidence type="ECO:0000259" key="3">
    <source>
        <dbReference type="PROSITE" id="PS50891"/>
    </source>
</evidence>
<dbReference type="Pfam" id="PF03195">
    <property type="entry name" value="LOB"/>
    <property type="match status" value="1"/>
</dbReference>
<comment type="caution">
    <text evidence="4">The sequence shown here is derived from an EMBL/GenBank/DDBJ whole genome shotgun (WGS) entry which is preliminary data.</text>
</comment>
<dbReference type="AlphaFoldDB" id="A0AAD5GVW3"/>
<dbReference type="GO" id="GO:0010468">
    <property type="term" value="P:regulation of gene expression"/>
    <property type="evidence" value="ECO:0007669"/>
    <property type="project" value="TreeGrafter"/>
</dbReference>
<evidence type="ECO:0000256" key="2">
    <source>
        <dbReference type="SAM" id="MobiDB-lite"/>
    </source>
</evidence>